<dbReference type="EMBL" id="OE003357">
    <property type="protein sequence ID" value="CAD7460060.1"/>
    <property type="molecule type" value="Genomic_DNA"/>
</dbReference>
<feature type="region of interest" description="Disordered" evidence="1">
    <location>
        <begin position="1"/>
        <end position="29"/>
    </location>
</feature>
<reference evidence="2" key="1">
    <citation type="submission" date="2020-11" db="EMBL/GenBank/DDBJ databases">
        <authorList>
            <person name="Tran Van P."/>
        </authorList>
    </citation>
    <scope>NUCLEOTIDE SEQUENCE</scope>
</reference>
<evidence type="ECO:0000256" key="1">
    <source>
        <dbReference type="SAM" id="MobiDB-lite"/>
    </source>
</evidence>
<sequence>MGRIMSLSKPRKTPMEEGPSCSRKKRETCTHQRQEDIINVAAVIRQEMMDDFDSINLAEKTARYLKLSVNTVRRYYNQRIGQVETLDDFTRDSVRHVIYRMYHEGKYLSMDTILLAIRAAEINFHGGKSALTKLLKIMGFKWQKDCGRKALMEETNICAKRICFLREYLQHMSDSIYVEKLPTKSWKKEEYAAWLQKNAMKILSQFYDIENLEAEAKTGCRYLPPTQKNQNDIDSEEKDDFKMLLEA</sequence>
<accession>A0A7R9NXP7</accession>
<gene>
    <name evidence="2" type="ORF">TTEB3V08_LOCUS8005</name>
</gene>
<protein>
    <submittedName>
        <fullName evidence="2">Uncharacterized protein</fullName>
    </submittedName>
</protein>
<name>A0A7R9NXP7_9NEOP</name>
<proteinExistence type="predicted"/>
<evidence type="ECO:0000313" key="2">
    <source>
        <dbReference type="EMBL" id="CAD7460060.1"/>
    </source>
</evidence>
<organism evidence="2">
    <name type="scientific">Timema tahoe</name>
    <dbReference type="NCBI Taxonomy" id="61484"/>
    <lineage>
        <taxon>Eukaryota</taxon>
        <taxon>Metazoa</taxon>
        <taxon>Ecdysozoa</taxon>
        <taxon>Arthropoda</taxon>
        <taxon>Hexapoda</taxon>
        <taxon>Insecta</taxon>
        <taxon>Pterygota</taxon>
        <taxon>Neoptera</taxon>
        <taxon>Polyneoptera</taxon>
        <taxon>Phasmatodea</taxon>
        <taxon>Timematodea</taxon>
        <taxon>Timematoidea</taxon>
        <taxon>Timematidae</taxon>
        <taxon>Timema</taxon>
    </lineage>
</organism>
<dbReference type="AlphaFoldDB" id="A0A7R9NXP7"/>